<protein>
    <recommendedName>
        <fullName evidence="3">DUF1618 domain-containing protein</fullName>
    </recommendedName>
</protein>
<dbReference type="Gramene" id="TraesCS6B02G242200.2">
    <property type="protein sequence ID" value="TraesCS6B02G242200.2"/>
    <property type="gene ID" value="TraesCS6B02G242200"/>
</dbReference>
<dbReference type="PaxDb" id="4565-Traes_6BL_820B1A800.1"/>
<dbReference type="EnsemblPlants" id="TraesCS6B02G242200.2">
    <property type="protein sequence ID" value="TraesCS6B02G242200.2"/>
    <property type="gene ID" value="TraesCS6B02G242200"/>
</dbReference>
<dbReference type="Proteomes" id="UP000019116">
    <property type="component" value="Chromosome 6B"/>
</dbReference>
<name>A0A3B6PLN1_WHEAT</name>
<dbReference type="AlphaFoldDB" id="A0A3B6PLN1"/>
<dbReference type="Pfam" id="PF07893">
    <property type="entry name" value="DUF1668"/>
    <property type="match status" value="1"/>
</dbReference>
<evidence type="ECO:0008006" key="3">
    <source>
        <dbReference type="Google" id="ProtNLM"/>
    </source>
</evidence>
<keyword evidence="2" id="KW-1185">Reference proteome</keyword>
<evidence type="ECO:0000313" key="1">
    <source>
        <dbReference type="EnsemblPlants" id="TraesCS6B02G242200.2"/>
    </source>
</evidence>
<accession>A0A3B6PLN1</accession>
<dbReference type="InterPro" id="IPR012871">
    <property type="entry name" value="DUF1668_ORYSA"/>
</dbReference>
<gene>
    <name evidence="1" type="primary">LOC123137365</name>
</gene>
<dbReference type="Gramene" id="TraesNOR6B03G03579130.2">
    <property type="protein sequence ID" value="TraesNOR6B03G03579130.2"/>
    <property type="gene ID" value="TraesNOR6B03G03579130"/>
</dbReference>
<proteinExistence type="predicted"/>
<dbReference type="KEGG" id="taes:123137365"/>
<reference evidence="1" key="2">
    <citation type="submission" date="2018-10" db="UniProtKB">
        <authorList>
            <consortium name="EnsemblPlants"/>
        </authorList>
    </citation>
    <scope>IDENTIFICATION</scope>
</reference>
<dbReference type="OrthoDB" id="673005at2759"/>
<organism evidence="1">
    <name type="scientific">Triticum aestivum</name>
    <name type="common">Wheat</name>
    <dbReference type="NCBI Taxonomy" id="4565"/>
    <lineage>
        <taxon>Eukaryota</taxon>
        <taxon>Viridiplantae</taxon>
        <taxon>Streptophyta</taxon>
        <taxon>Embryophyta</taxon>
        <taxon>Tracheophyta</taxon>
        <taxon>Spermatophyta</taxon>
        <taxon>Magnoliopsida</taxon>
        <taxon>Liliopsida</taxon>
        <taxon>Poales</taxon>
        <taxon>Poaceae</taxon>
        <taxon>BOP clade</taxon>
        <taxon>Pooideae</taxon>
        <taxon>Triticodae</taxon>
        <taxon>Triticeae</taxon>
        <taxon>Triticinae</taxon>
        <taxon>Triticum</taxon>
    </lineage>
</organism>
<sequence>MPTELKRAAEDGDDSTPTRLRRKIVVPEKPVYLVVEHKAEPAYSILSVGTMAPKIPLHLSQRGMSFTAMESPQGSWIVGVGGDKQIHTTIFDVTASKEWQGPWLHTNKMEPILIPHRGQLYVLSSRPSVKRGAMGLDYLPWFEQINFEDGRPNQAEVCLELEPPPIFPCRITPPEYRNPPAIRVASYAMVGSHILLSVQLDNVTSPDKVARKYRKYMGTCGYDVEKKVWEMVHEMNLPFLGQAVPLGDQLFLARSKERDGAYAVYCMHVGQSTSGTSELSIIEVPLVVPKSRPILGELLFPLGRGRFSSVHFRSVDTEPESKLGKPSVVHGTYSIVKENFDDAIIMKQQRQVYKVADRSCPLAHPFPVVAAFTMEAE</sequence>
<evidence type="ECO:0000313" key="2">
    <source>
        <dbReference type="Proteomes" id="UP000019116"/>
    </source>
</evidence>
<reference evidence="1" key="1">
    <citation type="submission" date="2018-08" db="EMBL/GenBank/DDBJ databases">
        <authorList>
            <person name="Rossello M."/>
        </authorList>
    </citation>
    <scope>NUCLEOTIDE SEQUENCE [LARGE SCALE GENOMIC DNA]</scope>
    <source>
        <strain evidence="1">cv. Chinese Spring</strain>
    </source>
</reference>
<dbReference type="Gramene" id="TraesCS6B03G0708700.2">
    <property type="protein sequence ID" value="TraesCS6B03G0708700.2.CDS"/>
    <property type="gene ID" value="TraesCS6B03G0708700"/>
</dbReference>
<dbReference type="GeneID" id="123137365"/>
<dbReference type="RefSeq" id="XP_044413029.1">
    <property type="nucleotide sequence ID" value="XM_044557094.1"/>
</dbReference>